<protein>
    <submittedName>
        <fullName evidence="1">Uncharacterized protein</fullName>
    </submittedName>
</protein>
<evidence type="ECO:0000313" key="1">
    <source>
        <dbReference type="EMBL" id="OYQ40636.1"/>
    </source>
</evidence>
<proteinExistence type="predicted"/>
<dbReference type="AlphaFoldDB" id="A0A255ZGP6"/>
<organism evidence="1 2">
    <name type="scientific">Flavobacterium aurantiibacter</name>
    <dbReference type="NCBI Taxonomy" id="2023067"/>
    <lineage>
        <taxon>Bacteria</taxon>
        <taxon>Pseudomonadati</taxon>
        <taxon>Bacteroidota</taxon>
        <taxon>Flavobacteriia</taxon>
        <taxon>Flavobacteriales</taxon>
        <taxon>Flavobacteriaceae</taxon>
        <taxon>Flavobacterium</taxon>
    </lineage>
</organism>
<evidence type="ECO:0000313" key="2">
    <source>
        <dbReference type="Proteomes" id="UP000216035"/>
    </source>
</evidence>
<accession>A0A255ZGP6</accession>
<gene>
    <name evidence="1" type="ORF">CHX27_13215</name>
</gene>
<keyword evidence="2" id="KW-1185">Reference proteome</keyword>
<name>A0A255ZGP6_9FLAO</name>
<dbReference type="Proteomes" id="UP000216035">
    <property type="component" value="Unassembled WGS sequence"/>
</dbReference>
<dbReference type="RefSeq" id="WP_094487233.1">
    <property type="nucleotide sequence ID" value="NZ_NOXX01000220.1"/>
</dbReference>
<comment type="caution">
    <text evidence="1">The sequence shown here is derived from an EMBL/GenBank/DDBJ whole genome shotgun (WGS) entry which is preliminary data.</text>
</comment>
<dbReference type="EMBL" id="NOXX01000220">
    <property type="protein sequence ID" value="OYQ40636.1"/>
    <property type="molecule type" value="Genomic_DNA"/>
</dbReference>
<sequence length="80" mass="9034">MAYNREYSQKVISFLGVPAAGIVTLAQNSNPHGRRRVFRCIFCGHSKANAPKPQKDDAPTANAKIGTYKYWKYRKMKSAE</sequence>
<reference evidence="1 2" key="1">
    <citation type="submission" date="2017-07" db="EMBL/GenBank/DDBJ databases">
        <title>Flavobacterium cyanobacteriorum sp. nov., isolated from cyanobacterial aggregates in a eutrophic lake.</title>
        <authorList>
            <person name="Cai H."/>
        </authorList>
    </citation>
    <scope>NUCLEOTIDE SEQUENCE [LARGE SCALE GENOMIC DNA]</scope>
    <source>
        <strain evidence="1 2">TH167</strain>
    </source>
</reference>